<keyword evidence="2" id="KW-1185">Reference proteome</keyword>
<sequence length="75" mass="8814">MQMAERLNHNVPQCRDIWQIGGYNRLACICFYSSCYWVAYEVESLRLTNDDGLLDNFLMLLWMHTCACLTVSLLF</sequence>
<keyword evidence="1" id="KW-1133">Transmembrane helix</keyword>
<dbReference type="Proteomes" id="UP000887563">
    <property type="component" value="Unplaced"/>
</dbReference>
<feature type="transmembrane region" description="Helical" evidence="1">
    <location>
        <begin position="57"/>
        <end position="74"/>
    </location>
</feature>
<protein>
    <submittedName>
        <fullName evidence="3">Uncharacterized protein</fullName>
    </submittedName>
</protein>
<accession>A0A914MGQ3</accession>
<organism evidence="2 3">
    <name type="scientific">Meloidogyne incognita</name>
    <name type="common">Southern root-knot nematode worm</name>
    <name type="synonym">Oxyuris incognita</name>
    <dbReference type="NCBI Taxonomy" id="6306"/>
    <lineage>
        <taxon>Eukaryota</taxon>
        <taxon>Metazoa</taxon>
        <taxon>Ecdysozoa</taxon>
        <taxon>Nematoda</taxon>
        <taxon>Chromadorea</taxon>
        <taxon>Rhabditida</taxon>
        <taxon>Tylenchina</taxon>
        <taxon>Tylenchomorpha</taxon>
        <taxon>Tylenchoidea</taxon>
        <taxon>Meloidogynidae</taxon>
        <taxon>Meloidogyninae</taxon>
        <taxon>Meloidogyne</taxon>
        <taxon>Meloidogyne incognita group</taxon>
    </lineage>
</organism>
<keyword evidence="1" id="KW-0472">Membrane</keyword>
<proteinExistence type="predicted"/>
<dbReference type="WBParaSite" id="Minc3s01851g26755">
    <property type="protein sequence ID" value="Minc3s01851g26755"/>
    <property type="gene ID" value="Minc3s01851g26755"/>
</dbReference>
<evidence type="ECO:0000313" key="3">
    <source>
        <dbReference type="WBParaSite" id="Minc3s01851g26755"/>
    </source>
</evidence>
<dbReference type="AlphaFoldDB" id="A0A914MGQ3"/>
<keyword evidence="1" id="KW-0812">Transmembrane</keyword>
<name>A0A914MGQ3_MELIC</name>
<evidence type="ECO:0000256" key="1">
    <source>
        <dbReference type="SAM" id="Phobius"/>
    </source>
</evidence>
<reference evidence="3" key="1">
    <citation type="submission" date="2022-11" db="UniProtKB">
        <authorList>
            <consortium name="WormBaseParasite"/>
        </authorList>
    </citation>
    <scope>IDENTIFICATION</scope>
</reference>
<evidence type="ECO:0000313" key="2">
    <source>
        <dbReference type="Proteomes" id="UP000887563"/>
    </source>
</evidence>